<evidence type="ECO:0000259" key="2">
    <source>
        <dbReference type="Pfam" id="PF01232"/>
    </source>
</evidence>
<dbReference type="PANTHER" id="PTHR43362">
    <property type="entry name" value="MANNITOL DEHYDROGENASE DSF1-RELATED"/>
    <property type="match status" value="1"/>
</dbReference>
<dbReference type="Gene3D" id="1.10.1040.10">
    <property type="entry name" value="N-(1-d-carboxylethyl)-l-norvaline Dehydrogenase, domain 2"/>
    <property type="match status" value="1"/>
</dbReference>
<feature type="domain" description="Mannitol dehydrogenase N-terminal" evidence="2">
    <location>
        <begin position="35"/>
        <end position="298"/>
    </location>
</feature>
<dbReference type="Proteomes" id="UP000315037">
    <property type="component" value="Unassembled WGS sequence"/>
</dbReference>
<dbReference type="InterPro" id="IPR000669">
    <property type="entry name" value="Mannitol_DH"/>
</dbReference>
<dbReference type="Pfam" id="PF08125">
    <property type="entry name" value="Mannitol_dh_C"/>
    <property type="match status" value="1"/>
</dbReference>
<dbReference type="RefSeq" id="WP_165600614.1">
    <property type="nucleotide sequence ID" value="NZ_SORZ01000002.1"/>
</dbReference>
<dbReference type="InterPro" id="IPR050988">
    <property type="entry name" value="Mannitol_DH/Oxidoreductase"/>
</dbReference>
<dbReference type="InterPro" id="IPR013118">
    <property type="entry name" value="Mannitol_DH_C"/>
</dbReference>
<dbReference type="Gene3D" id="3.40.50.720">
    <property type="entry name" value="NAD(P)-binding Rossmann-like Domain"/>
    <property type="match status" value="1"/>
</dbReference>
<reference evidence="4 5" key="1">
    <citation type="submission" date="2019-03" db="EMBL/GenBank/DDBJ databases">
        <title>The complete genome sequence of Neokomagataea sp. Jb2 NBRC113641.</title>
        <authorList>
            <person name="Chua K.-O."/>
            <person name="Chan K.-G."/>
            <person name="See-Too W.-S."/>
        </authorList>
    </citation>
    <scope>NUCLEOTIDE SEQUENCE [LARGE SCALE GENOMIC DNA]</scope>
    <source>
        <strain evidence="4 5">Jb2</strain>
    </source>
</reference>
<evidence type="ECO:0000313" key="4">
    <source>
        <dbReference type="EMBL" id="TPW33906.1"/>
    </source>
</evidence>
<dbReference type="InterPro" id="IPR036291">
    <property type="entry name" value="NAD(P)-bd_dom_sf"/>
</dbReference>
<evidence type="ECO:0000256" key="1">
    <source>
        <dbReference type="ARBA" id="ARBA00023002"/>
    </source>
</evidence>
<dbReference type="SUPFAM" id="SSF48179">
    <property type="entry name" value="6-phosphogluconate dehydrogenase C-terminal domain-like"/>
    <property type="match status" value="1"/>
</dbReference>
<dbReference type="InterPro" id="IPR013131">
    <property type="entry name" value="Mannitol_DH_N"/>
</dbReference>
<evidence type="ECO:0000313" key="5">
    <source>
        <dbReference type="Proteomes" id="UP000315037"/>
    </source>
</evidence>
<dbReference type="InterPro" id="IPR013328">
    <property type="entry name" value="6PGD_dom2"/>
</dbReference>
<dbReference type="SUPFAM" id="SSF51735">
    <property type="entry name" value="NAD(P)-binding Rossmann-fold domains"/>
    <property type="match status" value="1"/>
</dbReference>
<keyword evidence="1" id="KW-0560">Oxidoreductase</keyword>
<dbReference type="AlphaFoldDB" id="A0A506UKQ2"/>
<dbReference type="InterPro" id="IPR008927">
    <property type="entry name" value="6-PGluconate_DH-like_C_sf"/>
</dbReference>
<accession>A0A506UKQ2</accession>
<dbReference type="PANTHER" id="PTHR43362:SF1">
    <property type="entry name" value="MANNITOL DEHYDROGENASE 2-RELATED"/>
    <property type="match status" value="1"/>
</dbReference>
<proteinExistence type="predicted"/>
<evidence type="ECO:0000259" key="3">
    <source>
        <dbReference type="Pfam" id="PF08125"/>
    </source>
</evidence>
<sequence length="516" mass="56677">MLTPETLKSLASDSVHAGKAQVGVPVYDRAAVTPGIVHFGVGNFFRAHLANYVDRVLSLPENASDPQARQWGIIGVGLRESPRALRKAEDFVAQDGLYSLTEAATGGARDIRVLGALKGYLLAPREGEKVLALLASPETRIVSLTITEGGYNIDETPGPNRGKFRLKTRAVAEDLADSGHPKTVFGFVAEGMRRRRAAGLGGVTILSCDNLRHNGDVSRKAFLGYAQALDPELAAWMEANCTFPNAMVDRITPSVSQETMDRLNARSGLQDLQPLLAEDFTQWVVEDKFAAGRPAFEKVGVQFSDQVSAFEHAKIRMLNCSHLILSAAGMLMGVDLVHDVLAYPQLRRFVDDVLDRDVIPTLQAPPGVDLVAYKDTILTRFANKAMADQVARIAADATSKAQVFWTETVRSVLENPDHDPSRIITMQALLLELLRGRREDGTLFELEEPALDEAQLEIAHYEGLDESPGKEREVFTLPAFDSWRDLMTPELEDRISRERRRLRCLGVLEALAAPSA</sequence>
<feature type="domain" description="Mannitol dehydrogenase C-terminal" evidence="3">
    <location>
        <begin position="307"/>
        <end position="455"/>
    </location>
</feature>
<dbReference type="EMBL" id="SORZ01000002">
    <property type="protein sequence ID" value="TPW33906.1"/>
    <property type="molecule type" value="Genomic_DNA"/>
</dbReference>
<organism evidence="4 5">
    <name type="scientific">Oecophyllibacter saccharovorans</name>
    <dbReference type="NCBI Taxonomy" id="2558360"/>
    <lineage>
        <taxon>Bacteria</taxon>
        <taxon>Pseudomonadati</taxon>
        <taxon>Pseudomonadota</taxon>
        <taxon>Alphaproteobacteria</taxon>
        <taxon>Acetobacterales</taxon>
        <taxon>Acetobacteraceae</taxon>
        <taxon>Oecophyllibacter</taxon>
    </lineage>
</organism>
<name>A0A506UKQ2_9PROT</name>
<dbReference type="Pfam" id="PF01232">
    <property type="entry name" value="Mannitol_dh"/>
    <property type="match status" value="1"/>
</dbReference>
<dbReference type="GO" id="GO:0016616">
    <property type="term" value="F:oxidoreductase activity, acting on the CH-OH group of donors, NAD or NADP as acceptor"/>
    <property type="evidence" value="ECO:0007669"/>
    <property type="project" value="TreeGrafter"/>
</dbReference>
<comment type="caution">
    <text evidence="4">The sequence shown here is derived from an EMBL/GenBank/DDBJ whole genome shotgun (WGS) entry which is preliminary data.</text>
</comment>
<gene>
    <name evidence="4" type="ORF">E3202_04760</name>
</gene>
<dbReference type="PRINTS" id="PR00084">
    <property type="entry name" value="MTLDHDRGNASE"/>
</dbReference>
<protein>
    <submittedName>
        <fullName evidence="4">Mannitol dehydrogenase family protein</fullName>
    </submittedName>
</protein>
<keyword evidence="5" id="KW-1185">Reference proteome</keyword>